<evidence type="ECO:0000313" key="9">
    <source>
        <dbReference type="Proteomes" id="UP000245469"/>
    </source>
</evidence>
<dbReference type="EMBL" id="QGDQ01000014">
    <property type="protein sequence ID" value="PWJ53116.1"/>
    <property type="molecule type" value="Genomic_DNA"/>
</dbReference>
<feature type="domain" description="Major facilitator superfamily (MFS) profile" evidence="7">
    <location>
        <begin position="1"/>
        <end position="397"/>
    </location>
</feature>
<keyword evidence="3 6" id="KW-0812">Transmembrane</keyword>
<dbReference type="PANTHER" id="PTHR23513">
    <property type="entry name" value="INTEGRAL MEMBRANE EFFLUX PROTEIN-RELATED"/>
    <property type="match status" value="1"/>
</dbReference>
<evidence type="ECO:0000256" key="4">
    <source>
        <dbReference type="ARBA" id="ARBA00022989"/>
    </source>
</evidence>
<feature type="transmembrane region" description="Helical" evidence="6">
    <location>
        <begin position="70"/>
        <end position="90"/>
    </location>
</feature>
<name>A0A316A5C6_9ACTN</name>
<reference evidence="8 9" key="1">
    <citation type="submission" date="2018-03" db="EMBL/GenBank/DDBJ databases">
        <title>Genomic Encyclopedia of Archaeal and Bacterial Type Strains, Phase II (KMG-II): from individual species to whole genera.</title>
        <authorList>
            <person name="Goeker M."/>
        </authorList>
    </citation>
    <scope>NUCLEOTIDE SEQUENCE [LARGE SCALE GENOMIC DNA]</scope>
    <source>
        <strain evidence="8 9">DSM 44889</strain>
    </source>
</reference>
<dbReference type="CDD" id="cd06173">
    <property type="entry name" value="MFS_MefA_like"/>
    <property type="match status" value="1"/>
</dbReference>
<dbReference type="PROSITE" id="PS50850">
    <property type="entry name" value="MFS"/>
    <property type="match status" value="1"/>
</dbReference>
<evidence type="ECO:0000256" key="3">
    <source>
        <dbReference type="ARBA" id="ARBA00022692"/>
    </source>
</evidence>
<keyword evidence="4 6" id="KW-1133">Transmembrane helix</keyword>
<keyword evidence="5 6" id="KW-0472">Membrane</keyword>
<keyword evidence="9" id="KW-1185">Reference proteome</keyword>
<dbReference type="AlphaFoldDB" id="A0A316A5C6"/>
<accession>A0A316A5C6</accession>
<dbReference type="SUPFAM" id="SSF103473">
    <property type="entry name" value="MFS general substrate transporter"/>
    <property type="match status" value="1"/>
</dbReference>
<feature type="transmembrane region" description="Helical" evidence="6">
    <location>
        <begin position="305"/>
        <end position="327"/>
    </location>
</feature>
<keyword evidence="2" id="KW-1003">Cell membrane</keyword>
<dbReference type="PANTHER" id="PTHR23513:SF6">
    <property type="entry name" value="MAJOR FACILITATOR SUPERFAMILY ASSOCIATED DOMAIN-CONTAINING PROTEIN"/>
    <property type="match status" value="1"/>
</dbReference>
<feature type="transmembrane region" description="Helical" evidence="6">
    <location>
        <begin position="373"/>
        <end position="394"/>
    </location>
</feature>
<evidence type="ECO:0000256" key="6">
    <source>
        <dbReference type="SAM" id="Phobius"/>
    </source>
</evidence>
<dbReference type="RefSeq" id="WP_170131473.1">
    <property type="nucleotide sequence ID" value="NZ_QGDQ01000014.1"/>
</dbReference>
<dbReference type="InterPro" id="IPR011701">
    <property type="entry name" value="MFS"/>
</dbReference>
<feature type="transmembrane region" description="Helical" evidence="6">
    <location>
        <begin position="140"/>
        <end position="157"/>
    </location>
</feature>
<evidence type="ECO:0000259" key="7">
    <source>
        <dbReference type="PROSITE" id="PS50850"/>
    </source>
</evidence>
<feature type="transmembrane region" description="Helical" evidence="6">
    <location>
        <begin position="248"/>
        <end position="269"/>
    </location>
</feature>
<comment type="subcellular location">
    <subcellularLocation>
        <location evidence="1">Cell membrane</location>
        <topology evidence="1">Multi-pass membrane protein</topology>
    </subcellularLocation>
</comment>
<dbReference type="Gene3D" id="1.20.1250.20">
    <property type="entry name" value="MFS general substrate transporter like domains"/>
    <property type="match status" value="1"/>
</dbReference>
<feature type="transmembrane region" description="Helical" evidence="6">
    <location>
        <begin position="163"/>
        <end position="182"/>
    </location>
</feature>
<gene>
    <name evidence="8" type="ORF">BXY45_11410</name>
</gene>
<organism evidence="8 9">
    <name type="scientific">Quadrisphaera granulorum</name>
    <dbReference type="NCBI Taxonomy" id="317664"/>
    <lineage>
        <taxon>Bacteria</taxon>
        <taxon>Bacillati</taxon>
        <taxon>Actinomycetota</taxon>
        <taxon>Actinomycetes</taxon>
        <taxon>Kineosporiales</taxon>
        <taxon>Kineosporiaceae</taxon>
        <taxon>Quadrisphaera</taxon>
    </lineage>
</organism>
<comment type="caution">
    <text evidence="8">The sequence shown here is derived from an EMBL/GenBank/DDBJ whole genome shotgun (WGS) entry which is preliminary data.</text>
</comment>
<dbReference type="InterPro" id="IPR036259">
    <property type="entry name" value="MFS_trans_sf"/>
</dbReference>
<dbReference type="GO" id="GO:0005886">
    <property type="term" value="C:plasma membrane"/>
    <property type="evidence" value="ECO:0007669"/>
    <property type="project" value="UniProtKB-SubCell"/>
</dbReference>
<feature type="transmembrane region" description="Helical" evidence="6">
    <location>
        <begin position="281"/>
        <end position="299"/>
    </location>
</feature>
<dbReference type="GO" id="GO:0022857">
    <property type="term" value="F:transmembrane transporter activity"/>
    <property type="evidence" value="ECO:0007669"/>
    <property type="project" value="InterPro"/>
</dbReference>
<evidence type="ECO:0000256" key="1">
    <source>
        <dbReference type="ARBA" id="ARBA00004651"/>
    </source>
</evidence>
<feature type="transmembrane region" description="Helical" evidence="6">
    <location>
        <begin position="96"/>
        <end position="119"/>
    </location>
</feature>
<dbReference type="Pfam" id="PF07690">
    <property type="entry name" value="MFS_1"/>
    <property type="match status" value="1"/>
</dbReference>
<proteinExistence type="predicted"/>
<feature type="transmembrane region" description="Helical" evidence="6">
    <location>
        <begin position="218"/>
        <end position="242"/>
    </location>
</feature>
<dbReference type="Proteomes" id="UP000245469">
    <property type="component" value="Unassembled WGS sequence"/>
</dbReference>
<evidence type="ECO:0000256" key="5">
    <source>
        <dbReference type="ARBA" id="ARBA00023136"/>
    </source>
</evidence>
<evidence type="ECO:0000256" key="2">
    <source>
        <dbReference type="ARBA" id="ARBA00022475"/>
    </source>
</evidence>
<sequence>MRPFRWLWIATLSAQGASAVASVAVPVIAIRTLEATPAAITVMATSAACVGLVMALPVGTFAEFRRKRPLLVGADAVRFLGFASLTVGAVSGRLSMPWLIAVLCLNAVMQMLFGSASLAHTKDLMPREQRADALGKLQSATWIALIVSPVLAGVLTAWAPDVVVLGCIALGFLGSALSISRIRQPESAPPRREAHQRRLADVLEGVTFYVSNPTLRRLLLYWVLFAGAVAALTPVTQVFFLRDLGFSAAQYGLAMGIPSIAALGGALASATVMRRLGTNQVIVLGTFARVPFYFLYPVLPSGELGVALAVVAFSGVLFLSALINTSLSTLRIELVPDHLLARSSSTWLMATAVAGPVAIPLVGAVMSIASPRAALVCIAVIVVVAAFVLPLTLLRSQTESR</sequence>
<protein>
    <submittedName>
        <fullName evidence="8">Putative MFS family arabinose efflux permease</fullName>
    </submittedName>
</protein>
<evidence type="ECO:0000313" key="8">
    <source>
        <dbReference type="EMBL" id="PWJ53116.1"/>
    </source>
</evidence>
<feature type="transmembrane region" description="Helical" evidence="6">
    <location>
        <begin position="38"/>
        <end position="58"/>
    </location>
</feature>
<feature type="transmembrane region" description="Helical" evidence="6">
    <location>
        <begin position="347"/>
        <end position="367"/>
    </location>
</feature>
<dbReference type="InterPro" id="IPR020846">
    <property type="entry name" value="MFS_dom"/>
</dbReference>